<dbReference type="NCBIfam" id="TIGR01786">
    <property type="entry name" value="TonB-hemlactrns"/>
    <property type="match status" value="1"/>
</dbReference>
<gene>
    <name evidence="16" type="ORF">HMPREF9098_0448</name>
</gene>
<dbReference type="AlphaFoldDB" id="F0EX69"/>
<keyword evidence="10 11" id="KW-0998">Cell outer membrane</keyword>
<evidence type="ECO:0000259" key="14">
    <source>
        <dbReference type="Pfam" id="PF00593"/>
    </source>
</evidence>
<evidence type="ECO:0000256" key="8">
    <source>
        <dbReference type="ARBA" id="ARBA00023136"/>
    </source>
</evidence>
<dbReference type="InterPro" id="IPR039426">
    <property type="entry name" value="TonB-dep_rcpt-like"/>
</dbReference>
<dbReference type="GO" id="GO:0009279">
    <property type="term" value="C:cell outer membrane"/>
    <property type="evidence" value="ECO:0007669"/>
    <property type="project" value="UniProtKB-SubCell"/>
</dbReference>
<evidence type="ECO:0000256" key="6">
    <source>
        <dbReference type="ARBA" id="ARBA00022729"/>
    </source>
</evidence>
<dbReference type="Pfam" id="PF07715">
    <property type="entry name" value="Plug"/>
    <property type="match status" value="1"/>
</dbReference>
<keyword evidence="9 16" id="KW-0675">Receptor</keyword>
<keyword evidence="5 11" id="KW-0812">Transmembrane</keyword>
<comment type="caution">
    <text evidence="16">The sequence shown here is derived from an EMBL/GenBank/DDBJ whole genome shotgun (WGS) entry which is preliminary data.</text>
</comment>
<evidence type="ECO:0000256" key="9">
    <source>
        <dbReference type="ARBA" id="ARBA00023170"/>
    </source>
</evidence>
<dbReference type="EMBL" id="AEWV01000006">
    <property type="protein sequence ID" value="EGC18299.1"/>
    <property type="molecule type" value="Genomic_DNA"/>
</dbReference>
<feature type="domain" description="TonB-dependent receptor plug" evidence="15">
    <location>
        <begin position="79"/>
        <end position="186"/>
    </location>
</feature>
<keyword evidence="17" id="KW-1185">Reference proteome</keyword>
<evidence type="ECO:0000256" key="12">
    <source>
        <dbReference type="RuleBase" id="RU003357"/>
    </source>
</evidence>
<proteinExistence type="inferred from homology"/>
<dbReference type="Pfam" id="PF00593">
    <property type="entry name" value="TonB_dep_Rec_b-barrel"/>
    <property type="match status" value="1"/>
</dbReference>
<keyword evidence="3 11" id="KW-0813">Transport</keyword>
<keyword evidence="8 11" id="KW-0472">Membrane</keyword>
<evidence type="ECO:0000256" key="10">
    <source>
        <dbReference type="ARBA" id="ARBA00023237"/>
    </source>
</evidence>
<comment type="similarity">
    <text evidence="2 11 12">Belongs to the TonB-dependent receptor family.</text>
</comment>
<sequence length="831" mass="94537">MVPFYTVFALQKAACTLIFPYSSNIYKMNTSFKLCILPMLISAAFPTWAAEPDKGTELENVKVIGTRQPPQKLGERRTTRRMMDEHMVQDMRDMVRYDPAVTVVEGGRGSSNGFTIRGVDKDRVAITIDGLAQAESRSSEGFQELFGAYGNYNANRNANELENISEVTIRKGADSLTSGSGALGGAVAYQTKSPRDVVDADKPYYFAVKGGRASRDNSTFGSVDAAGYLKGFDARFVFTKRSGHEVKNKNDGSVKEYRNTRREGLFDPSRANNHISDWGSYGKMRAFADPQEYTSKSTLIKLGYHFNERHYLNWMYEDYRMDRETEELSNLFAADFTGSPLTTQRNRNDVSYIKRTGVQYEHTANSGLWDKLTLNYNRQNIQMSTMTWDLPNDFAQQGMNAQVYYSLRRIVQRTQQIDARAEKSIDLGRWKWNVNYGLGWSKATNENDNYTRWVRAYNTRVTTSALNAEELFMEAESRKRHVYWNNQFQLGDSLRLAVGARHDWIHNRTLPSEKVIMSMRQAGLENASPKFSATSYSLGIDWKFLPNWTVMAKWSTAFRAPTTDEMWFNFPHPDFTVEANPNLKAETARNLELGISGKGRLGNIMLSGFKTDYDNFIDFAYIGVKQSSYYNPATGATQARDYHAPTWKNVNRDAAQIKGLELSGEWKMDSIGLPKGMVTTFTASYLKGHSVQETGRKTPINALAPFSAVLGVGYTRPGGDWGIKANLSYTQRKRPSETVHSYEDLDNPWPYAKYGRNYYVLDLIGHYRIGKHFTIRAGVFNVLDKQYYTWDSLRSIREFGMVNRIDNSTGAGIQRFSAPGRNYMLNLEAKW</sequence>
<feature type="domain" description="TonB-dependent receptor-like beta-barrel" evidence="14">
    <location>
        <begin position="327"/>
        <end position="782"/>
    </location>
</feature>
<name>F0EX69_9NEIS</name>
<evidence type="ECO:0000313" key="16">
    <source>
        <dbReference type="EMBL" id="EGC18299.1"/>
    </source>
</evidence>
<evidence type="ECO:0000256" key="5">
    <source>
        <dbReference type="ARBA" id="ARBA00022692"/>
    </source>
</evidence>
<dbReference type="Gene3D" id="2.40.170.20">
    <property type="entry name" value="TonB-dependent receptor, beta-barrel domain"/>
    <property type="match status" value="1"/>
</dbReference>
<dbReference type="InterPro" id="IPR012910">
    <property type="entry name" value="Plug_dom"/>
</dbReference>
<protein>
    <submittedName>
        <fullName evidence="16">TonB-dependent hemoglobin/transferrin/lactoferrin receptor family protein</fullName>
    </submittedName>
</protein>
<dbReference type="HOGENOM" id="CLU_008287_19_0_4"/>
<dbReference type="PANTHER" id="PTHR30069:SF29">
    <property type="entry name" value="HEMOGLOBIN AND HEMOGLOBIN-HAPTOGLOBIN-BINDING PROTEIN 1-RELATED"/>
    <property type="match status" value="1"/>
</dbReference>
<dbReference type="GO" id="GO:0015344">
    <property type="term" value="F:siderophore uptake transmembrane transporter activity"/>
    <property type="evidence" value="ECO:0007669"/>
    <property type="project" value="TreeGrafter"/>
</dbReference>
<evidence type="ECO:0000313" key="17">
    <source>
        <dbReference type="Proteomes" id="UP000004088"/>
    </source>
</evidence>
<evidence type="ECO:0000256" key="3">
    <source>
        <dbReference type="ARBA" id="ARBA00022448"/>
    </source>
</evidence>
<keyword evidence="7 12" id="KW-0798">TonB box</keyword>
<dbReference type="Gene3D" id="2.170.130.10">
    <property type="entry name" value="TonB-dependent receptor, plug domain"/>
    <property type="match status" value="1"/>
</dbReference>
<evidence type="ECO:0000256" key="1">
    <source>
        <dbReference type="ARBA" id="ARBA00004571"/>
    </source>
</evidence>
<dbReference type="InterPro" id="IPR037066">
    <property type="entry name" value="Plug_dom_sf"/>
</dbReference>
<evidence type="ECO:0000256" key="11">
    <source>
        <dbReference type="PROSITE-ProRule" id="PRU01360"/>
    </source>
</evidence>
<comment type="subcellular location">
    <subcellularLocation>
        <location evidence="1 11">Cell outer membrane</location>
        <topology evidence="1 11">Multi-pass membrane protein</topology>
    </subcellularLocation>
</comment>
<dbReference type="STRING" id="888741.HMPREF9098_0448"/>
<evidence type="ECO:0000256" key="7">
    <source>
        <dbReference type="ARBA" id="ARBA00023077"/>
    </source>
</evidence>
<dbReference type="SUPFAM" id="SSF56935">
    <property type="entry name" value="Porins"/>
    <property type="match status" value="1"/>
</dbReference>
<dbReference type="GO" id="GO:0044718">
    <property type="term" value="P:siderophore transmembrane transport"/>
    <property type="evidence" value="ECO:0007669"/>
    <property type="project" value="TreeGrafter"/>
</dbReference>
<evidence type="ECO:0000259" key="15">
    <source>
        <dbReference type="Pfam" id="PF07715"/>
    </source>
</evidence>
<keyword evidence="4 11" id="KW-1134">Transmembrane beta strand</keyword>
<dbReference type="CDD" id="cd01347">
    <property type="entry name" value="ligand_gated_channel"/>
    <property type="match status" value="1"/>
</dbReference>
<dbReference type="InterPro" id="IPR036942">
    <property type="entry name" value="Beta-barrel_TonB_sf"/>
</dbReference>
<evidence type="ECO:0000256" key="2">
    <source>
        <dbReference type="ARBA" id="ARBA00009810"/>
    </source>
</evidence>
<organism evidence="16 17">
    <name type="scientific">Kingella denitrificans ATCC 33394</name>
    <dbReference type="NCBI Taxonomy" id="888741"/>
    <lineage>
        <taxon>Bacteria</taxon>
        <taxon>Pseudomonadati</taxon>
        <taxon>Pseudomonadota</taxon>
        <taxon>Betaproteobacteria</taxon>
        <taxon>Neisseriales</taxon>
        <taxon>Neisseriaceae</taxon>
        <taxon>Kingella</taxon>
    </lineage>
</organism>
<dbReference type="InterPro" id="IPR000531">
    <property type="entry name" value="Beta-barrel_TonB"/>
</dbReference>
<reference evidence="16 17" key="1">
    <citation type="submission" date="2011-01" db="EMBL/GenBank/DDBJ databases">
        <authorList>
            <person name="Muzny D."/>
            <person name="Qin X."/>
            <person name="Deng J."/>
            <person name="Jiang H."/>
            <person name="Liu Y."/>
            <person name="Qu J."/>
            <person name="Song X.-Z."/>
            <person name="Zhang L."/>
            <person name="Thornton R."/>
            <person name="Coyle M."/>
            <person name="Francisco L."/>
            <person name="Jackson L."/>
            <person name="Javaid M."/>
            <person name="Korchina V."/>
            <person name="Kovar C."/>
            <person name="Mata R."/>
            <person name="Mathew T."/>
            <person name="Ngo R."/>
            <person name="Nguyen L."/>
            <person name="Nguyen N."/>
            <person name="Okwuonu G."/>
            <person name="Ongeri F."/>
            <person name="Pham C."/>
            <person name="Simmons D."/>
            <person name="Wilczek-Boney K."/>
            <person name="Hale W."/>
            <person name="Jakkamsetti A."/>
            <person name="Pham P."/>
            <person name="Ruth R."/>
            <person name="San Lucas F."/>
            <person name="Warren J."/>
            <person name="Zhang J."/>
            <person name="Zhao Z."/>
            <person name="Zhou C."/>
            <person name="Zhu D."/>
            <person name="Lee S."/>
            <person name="Bess C."/>
            <person name="Blankenburg K."/>
            <person name="Forbes L."/>
            <person name="Fu Q."/>
            <person name="Gubbala S."/>
            <person name="Hirani K."/>
            <person name="Jayaseelan J.C."/>
            <person name="Lara F."/>
            <person name="Munidasa M."/>
            <person name="Palculict T."/>
            <person name="Patil S."/>
            <person name="Pu L.-L."/>
            <person name="Saada N."/>
            <person name="Tang L."/>
            <person name="Weissenberger G."/>
            <person name="Zhu Y."/>
            <person name="Hemphill L."/>
            <person name="Shang Y."/>
            <person name="Youmans B."/>
            <person name="Ayvaz T."/>
            <person name="Ross M."/>
            <person name="Santibanez J."/>
            <person name="Aqrawi P."/>
            <person name="Gross S."/>
            <person name="Joshi V."/>
            <person name="Fowler G."/>
            <person name="Nazareth L."/>
            <person name="Reid J."/>
            <person name="Worley K."/>
            <person name="Petrosino J."/>
            <person name="Highlander S."/>
            <person name="Gibbs R."/>
        </authorList>
    </citation>
    <scope>NUCLEOTIDE SEQUENCE [LARGE SCALE GENOMIC DNA]</scope>
    <source>
        <strain evidence="16 17">ATCC 33394</strain>
    </source>
</reference>
<dbReference type="PANTHER" id="PTHR30069">
    <property type="entry name" value="TONB-DEPENDENT OUTER MEMBRANE RECEPTOR"/>
    <property type="match status" value="1"/>
</dbReference>
<evidence type="ECO:0000256" key="13">
    <source>
        <dbReference type="SAM" id="SignalP"/>
    </source>
</evidence>
<evidence type="ECO:0000256" key="4">
    <source>
        <dbReference type="ARBA" id="ARBA00022452"/>
    </source>
</evidence>
<dbReference type="Proteomes" id="UP000004088">
    <property type="component" value="Unassembled WGS sequence"/>
</dbReference>
<dbReference type="InterPro" id="IPR010949">
    <property type="entry name" value="TonB_Hb/transfer/lactofer_rcpt"/>
</dbReference>
<accession>F0EX69</accession>
<keyword evidence="6 13" id="KW-0732">Signal</keyword>
<feature type="signal peptide" evidence="13">
    <location>
        <begin position="1"/>
        <end position="49"/>
    </location>
</feature>
<dbReference type="PROSITE" id="PS52016">
    <property type="entry name" value="TONB_DEPENDENT_REC_3"/>
    <property type="match status" value="1"/>
</dbReference>
<feature type="chain" id="PRO_5003250148" evidence="13">
    <location>
        <begin position="50"/>
        <end position="831"/>
    </location>
</feature>